<proteinExistence type="predicted"/>
<accession>H2B1M6</accession>
<feature type="region of interest" description="Disordered" evidence="1">
    <location>
        <begin position="160"/>
        <end position="193"/>
    </location>
</feature>
<protein>
    <recommendedName>
        <fullName evidence="6">Myb-like domain-containing protein</fullName>
    </recommendedName>
</protein>
<dbReference type="Pfam" id="PF13921">
    <property type="entry name" value="Myb_DNA-bind_6"/>
    <property type="match status" value="1"/>
</dbReference>
<dbReference type="Gene3D" id="1.10.10.60">
    <property type="entry name" value="Homeodomain-like"/>
    <property type="match status" value="1"/>
</dbReference>
<evidence type="ECO:0000259" key="3">
    <source>
        <dbReference type="PROSITE" id="PS51294"/>
    </source>
</evidence>
<dbReference type="SUPFAM" id="SSF46689">
    <property type="entry name" value="Homeodomain-like"/>
    <property type="match status" value="1"/>
</dbReference>
<evidence type="ECO:0000313" key="5">
    <source>
        <dbReference type="Proteomes" id="UP000005220"/>
    </source>
</evidence>
<feature type="compositionally biased region" description="Polar residues" evidence="1">
    <location>
        <begin position="160"/>
        <end position="178"/>
    </location>
</feature>
<dbReference type="OrthoDB" id="2143914at2759"/>
<dbReference type="HOGENOM" id="CLU_018984_0_0_1"/>
<dbReference type="GO" id="GO:0000781">
    <property type="term" value="C:chromosome, telomeric region"/>
    <property type="evidence" value="ECO:0007669"/>
    <property type="project" value="GOC"/>
</dbReference>
<evidence type="ECO:0000313" key="4">
    <source>
        <dbReference type="EMBL" id="CCF60526.1"/>
    </source>
</evidence>
<organism evidence="4 5">
    <name type="scientific">Kazachstania africana (strain ATCC 22294 / BCRC 22015 / CBS 2517 / CECT 1963 / NBRC 1671 / NRRL Y-8276)</name>
    <name type="common">Yeast</name>
    <name type="synonym">Kluyveromyces africanus</name>
    <dbReference type="NCBI Taxonomy" id="1071382"/>
    <lineage>
        <taxon>Eukaryota</taxon>
        <taxon>Fungi</taxon>
        <taxon>Dikarya</taxon>
        <taxon>Ascomycota</taxon>
        <taxon>Saccharomycotina</taxon>
        <taxon>Saccharomycetes</taxon>
        <taxon>Saccharomycetales</taxon>
        <taxon>Saccharomycetaceae</taxon>
        <taxon>Kazachstania</taxon>
    </lineage>
</organism>
<feature type="compositionally biased region" description="Low complexity" evidence="1">
    <location>
        <begin position="179"/>
        <end position="190"/>
    </location>
</feature>
<feature type="domain" description="Myb-like" evidence="2">
    <location>
        <begin position="45"/>
        <end position="95"/>
    </location>
</feature>
<evidence type="ECO:0000256" key="1">
    <source>
        <dbReference type="SAM" id="MobiDB-lite"/>
    </source>
</evidence>
<dbReference type="InterPro" id="IPR009057">
    <property type="entry name" value="Homeodomain-like_sf"/>
</dbReference>
<evidence type="ECO:0000259" key="2">
    <source>
        <dbReference type="PROSITE" id="PS50090"/>
    </source>
</evidence>
<feature type="domain" description="HTH myb-type" evidence="3">
    <location>
        <begin position="52"/>
        <end position="99"/>
    </location>
</feature>
<dbReference type="Proteomes" id="UP000005220">
    <property type="component" value="Chromosome 11"/>
</dbReference>
<dbReference type="RefSeq" id="XP_003959661.1">
    <property type="nucleotide sequence ID" value="XM_003959612.1"/>
</dbReference>
<dbReference type="InterPro" id="IPR017930">
    <property type="entry name" value="Myb_dom"/>
</dbReference>
<dbReference type="PANTHER" id="PTHR45614">
    <property type="entry name" value="MYB PROTEIN-RELATED"/>
    <property type="match status" value="1"/>
</dbReference>
<dbReference type="InterPro" id="IPR050560">
    <property type="entry name" value="MYB_TF"/>
</dbReference>
<dbReference type="GeneID" id="13886812"/>
<dbReference type="EMBL" id="HE650831">
    <property type="protein sequence ID" value="CCF60526.1"/>
    <property type="molecule type" value="Genomic_DNA"/>
</dbReference>
<dbReference type="AlphaFoldDB" id="H2B1M6"/>
<dbReference type="InterPro" id="IPR001005">
    <property type="entry name" value="SANT/Myb"/>
</dbReference>
<dbReference type="STRING" id="1071382.H2B1M6"/>
<reference evidence="4 5" key="1">
    <citation type="journal article" date="2011" name="Proc. Natl. Acad. Sci. U.S.A.">
        <title>Evolutionary erosion of yeast sex chromosomes by mating-type switching accidents.</title>
        <authorList>
            <person name="Gordon J.L."/>
            <person name="Armisen D."/>
            <person name="Proux-Wera E."/>
            <person name="Oheigeartaigh S.S."/>
            <person name="Byrne K.P."/>
            <person name="Wolfe K.H."/>
        </authorList>
    </citation>
    <scope>NUCLEOTIDE SEQUENCE [LARGE SCALE GENOMIC DNA]</scope>
    <source>
        <strain evidence="5">ATCC 22294 / BCRC 22015 / CBS 2517 / CECT 1963 / NBRC 1671 / NRRL Y-8276</strain>
    </source>
</reference>
<dbReference type="PROSITE" id="PS50090">
    <property type="entry name" value="MYB_LIKE"/>
    <property type="match status" value="1"/>
</dbReference>
<sequence length="567" mass="62819">MTVPLTFPMDAQNYYTMNHNQIDSSSYGNTPALLDDLNIKKSSPALSKNPSSWDPSDDLLLRHLKEVKKMGWKEIAQYFENRTPNACQFRWRRLKSGNLKSNTTALMDVTQFPGQIKILNKNPSIKECRKVKSQNNQNQKPIVTDLDSVSTFIRPAPVTSNSFPTNIQPLPNPQQFRTSSSSSSPPASSSMLPIVPIDNDSKFIKPRSYSHSFTNNVQPLSTNPSSISNLINSTQETTENVGFVPKVFVRSRRNSFAFPTNNNAAAAAAAYSTSPTSPLQNALNTTLNGSKSRKNSFANWSRRSSFTVGSSGLPTRRSSTIVAPNSVSNSFNFNSPASNQQRRGSLIKKELINQKKSSMFTNSYKFTDIPLAQSIQRSNTTPLVEEQKYEPWTNEEDQLLLENRSRNLNKLELSILLANRSEREIEYRLNCISNRESLLEDSSKSSSVTSLSCPPPSIIIEGYSSSPTHSSKRKSISINEIVFDDDDDEIDPLHVKKSNERCGSEEANSTTSNNSSMSTAATLVNGMNQKELLNDLESAGSLRSQSLTPNANAPQLPSIGSLFKTMV</sequence>
<dbReference type="GO" id="GO:0031509">
    <property type="term" value="P:subtelomeric heterochromatin formation"/>
    <property type="evidence" value="ECO:0007669"/>
    <property type="project" value="EnsemblFungi"/>
</dbReference>
<gene>
    <name evidence="4" type="primary">KAFR0K01720</name>
    <name evidence="4" type="ORF">KAFR_0K01720</name>
</gene>
<evidence type="ECO:0008006" key="6">
    <source>
        <dbReference type="Google" id="ProtNLM"/>
    </source>
</evidence>
<dbReference type="eggNOG" id="ENOG502RXV1">
    <property type="taxonomic scope" value="Eukaryota"/>
</dbReference>
<dbReference type="GO" id="GO:0006357">
    <property type="term" value="P:regulation of transcription by RNA polymerase II"/>
    <property type="evidence" value="ECO:0007669"/>
    <property type="project" value="EnsemblFungi"/>
</dbReference>
<dbReference type="CDD" id="cd00167">
    <property type="entry name" value="SANT"/>
    <property type="match status" value="1"/>
</dbReference>
<dbReference type="GO" id="GO:0000183">
    <property type="term" value="P:rDNA heterochromatin formation"/>
    <property type="evidence" value="ECO:0007669"/>
    <property type="project" value="EnsemblFungi"/>
</dbReference>
<dbReference type="GO" id="GO:0043565">
    <property type="term" value="F:sequence-specific DNA binding"/>
    <property type="evidence" value="ECO:0007669"/>
    <property type="project" value="EnsemblFungi"/>
</dbReference>
<name>H2B1M6_KAZAF</name>
<dbReference type="InParanoid" id="H2B1M6"/>
<dbReference type="PROSITE" id="PS51294">
    <property type="entry name" value="HTH_MYB"/>
    <property type="match status" value="1"/>
</dbReference>
<dbReference type="KEGG" id="kaf:KAFR_0K01720"/>
<dbReference type="FunCoup" id="H2B1M6">
    <property type="interactions" value="235"/>
</dbReference>
<dbReference type="SMART" id="SM00717">
    <property type="entry name" value="SANT"/>
    <property type="match status" value="2"/>
</dbReference>
<keyword evidence="5" id="KW-1185">Reference proteome</keyword>